<dbReference type="RefSeq" id="XP_053750558.1">
    <property type="nucleotide sequence ID" value="XM_053894583.1"/>
</dbReference>
<protein>
    <submittedName>
        <fullName evidence="3">Uncharacterized protein LOC128774881</fullName>
    </submittedName>
</protein>
<evidence type="ECO:0000256" key="1">
    <source>
        <dbReference type="SAM" id="MobiDB-lite"/>
    </source>
</evidence>
<gene>
    <name evidence="3" type="primary">LOC128774881</name>
</gene>
<name>A0A9W2UVY4_PANPR</name>
<evidence type="ECO:0000313" key="3">
    <source>
        <dbReference type="RefSeq" id="XP_053750558.1"/>
    </source>
</evidence>
<accession>A0A9W2UVY4</accession>
<dbReference type="GeneID" id="128774881"/>
<feature type="compositionally biased region" description="Polar residues" evidence="1">
    <location>
        <begin position="214"/>
        <end position="225"/>
    </location>
</feature>
<feature type="compositionally biased region" description="Polar residues" evidence="1">
    <location>
        <begin position="169"/>
        <end position="179"/>
    </location>
</feature>
<evidence type="ECO:0000313" key="2">
    <source>
        <dbReference type="Proteomes" id="UP001165780"/>
    </source>
</evidence>
<sequence>MGQAEGKVQASSNPPPPRKTYTKNMGDEAKNLFLIEVKGQRDVGKSPLISAAGWSLPGPGAPQPRLRSWLPQPATGTSTSSRAPEGSGGRRTCKGPPPRPAPRPGLCDVRAGTWNFGSGSWRRRRRRRPERVPDGLSGAQGAAMSESSASALPPGRPGRQPFSHPENLSLDSSCFSSPPVNFLQELPSYRSIARKRTTIPTREKQSGTLLKPTDSYSSQLEGRNH</sequence>
<keyword evidence="2" id="KW-1185">Reference proteome</keyword>
<feature type="region of interest" description="Disordered" evidence="1">
    <location>
        <begin position="49"/>
        <end position="225"/>
    </location>
</feature>
<organism evidence="2 3">
    <name type="scientific">Panthera pardus</name>
    <name type="common">Leopard</name>
    <name type="synonym">Felis pardus</name>
    <dbReference type="NCBI Taxonomy" id="9691"/>
    <lineage>
        <taxon>Eukaryota</taxon>
        <taxon>Metazoa</taxon>
        <taxon>Chordata</taxon>
        <taxon>Craniata</taxon>
        <taxon>Vertebrata</taxon>
        <taxon>Euteleostomi</taxon>
        <taxon>Mammalia</taxon>
        <taxon>Eutheria</taxon>
        <taxon>Laurasiatheria</taxon>
        <taxon>Carnivora</taxon>
        <taxon>Feliformia</taxon>
        <taxon>Felidae</taxon>
        <taxon>Pantherinae</taxon>
        <taxon>Panthera</taxon>
    </lineage>
</organism>
<reference evidence="3" key="1">
    <citation type="submission" date="2025-08" db="UniProtKB">
        <authorList>
            <consortium name="RefSeq"/>
        </authorList>
    </citation>
    <scope>IDENTIFICATION</scope>
    <source>
        <tissue evidence="3">Whole blood</tissue>
    </source>
</reference>
<proteinExistence type="predicted"/>
<dbReference type="AlphaFoldDB" id="A0A9W2UVY4"/>
<dbReference type="Proteomes" id="UP001165780">
    <property type="component" value="Unplaced"/>
</dbReference>
<feature type="region of interest" description="Disordered" evidence="1">
    <location>
        <begin position="1"/>
        <end position="25"/>
    </location>
</feature>